<dbReference type="GO" id="GO:0036220">
    <property type="term" value="F:ITP diphosphatase activity"/>
    <property type="evidence" value="ECO:0007669"/>
    <property type="project" value="UniProtKB-UniRule"/>
</dbReference>
<dbReference type="HAMAP" id="MF_00258">
    <property type="entry name" value="Glu_racemase"/>
    <property type="match status" value="1"/>
</dbReference>
<dbReference type="Gene3D" id="3.40.50.1860">
    <property type="match status" value="2"/>
</dbReference>
<evidence type="ECO:0000256" key="11">
    <source>
        <dbReference type="ARBA" id="ARBA00023235"/>
    </source>
</evidence>
<keyword evidence="8 15" id="KW-0133">Cell shape</keyword>
<evidence type="ECO:0000256" key="9">
    <source>
        <dbReference type="ARBA" id="ARBA00022984"/>
    </source>
</evidence>
<dbReference type="InterPro" id="IPR002637">
    <property type="entry name" value="RdgB/HAM1"/>
</dbReference>
<evidence type="ECO:0000256" key="1">
    <source>
        <dbReference type="ARBA" id="ARBA00001602"/>
    </source>
</evidence>
<evidence type="ECO:0000256" key="7">
    <source>
        <dbReference type="ARBA" id="ARBA00022842"/>
    </source>
</evidence>
<dbReference type="PROSITE" id="PS00923">
    <property type="entry name" value="ASP_GLU_RACEMASE_1"/>
    <property type="match status" value="1"/>
</dbReference>
<dbReference type="GO" id="GO:0009252">
    <property type="term" value="P:peptidoglycan biosynthetic process"/>
    <property type="evidence" value="ECO:0007669"/>
    <property type="project" value="UniProtKB-UniRule"/>
</dbReference>
<dbReference type="InterPro" id="IPR004391">
    <property type="entry name" value="Glu_race"/>
</dbReference>
<comment type="subunit">
    <text evidence="3 16">Homodimer.</text>
</comment>
<dbReference type="GO" id="GO:0046872">
    <property type="term" value="F:metal ion binding"/>
    <property type="evidence" value="ECO:0007669"/>
    <property type="project" value="UniProtKB-KW"/>
</dbReference>
<keyword evidence="10 16" id="KW-0546">Nucleotide metabolism</keyword>
<dbReference type="AlphaFoldDB" id="A0A0R1TUY2"/>
<dbReference type="InterPro" id="IPR020922">
    <property type="entry name" value="dITP/XTP_pyrophosphatase"/>
</dbReference>
<dbReference type="GO" id="GO:0008881">
    <property type="term" value="F:glutamate racemase activity"/>
    <property type="evidence" value="ECO:0007669"/>
    <property type="project" value="UniProtKB-UniRule"/>
</dbReference>
<evidence type="ECO:0000256" key="6">
    <source>
        <dbReference type="ARBA" id="ARBA00022801"/>
    </source>
</evidence>
<feature type="binding site" evidence="15">
    <location>
        <begin position="15"/>
        <end position="16"/>
    </location>
    <ligand>
        <name>substrate</name>
    </ligand>
</feature>
<keyword evidence="4 16" id="KW-0479">Metal-binding</keyword>
<dbReference type="EC" id="5.1.1.3" evidence="15"/>
<comment type="cofactor">
    <cofactor evidence="16">
        <name>Mg(2+)</name>
        <dbReference type="ChEBI" id="CHEBI:18420"/>
    </cofactor>
    <text evidence="16">Binds 1 Mg(2+) ion per subunit.</text>
</comment>
<dbReference type="EMBL" id="AZFJ01000054">
    <property type="protein sequence ID" value="KRL85031.1"/>
    <property type="molecule type" value="Genomic_DNA"/>
</dbReference>
<dbReference type="NCBIfam" id="TIGR00042">
    <property type="entry name" value="RdgB/HAM1 family non-canonical purine NTP pyrophosphatase"/>
    <property type="match status" value="1"/>
</dbReference>
<feature type="binding site" evidence="16">
    <location>
        <begin position="303"/>
        <end position="308"/>
    </location>
    <ligand>
        <name>substrate</name>
    </ligand>
</feature>
<feature type="binding site" evidence="15">
    <location>
        <begin position="79"/>
        <end position="80"/>
    </location>
    <ligand>
        <name>substrate</name>
    </ligand>
</feature>
<dbReference type="Pfam" id="PF01725">
    <property type="entry name" value="Ham1p_like"/>
    <property type="match status" value="1"/>
</dbReference>
<dbReference type="GO" id="GO:0009146">
    <property type="term" value="P:purine nucleoside triphosphate catabolic process"/>
    <property type="evidence" value="ECO:0007669"/>
    <property type="project" value="UniProtKB-UniRule"/>
</dbReference>
<evidence type="ECO:0000256" key="5">
    <source>
        <dbReference type="ARBA" id="ARBA00022741"/>
    </source>
</evidence>
<dbReference type="STRING" id="1423783.FC50_GL001822"/>
<evidence type="ECO:0000256" key="17">
    <source>
        <dbReference type="RuleBase" id="RU003781"/>
    </source>
</evidence>
<dbReference type="NCBIfam" id="NF011397">
    <property type="entry name" value="PRK14822.1"/>
    <property type="match status" value="1"/>
</dbReference>
<dbReference type="GO" id="GO:0035870">
    <property type="term" value="F:dITP diphosphatase activity"/>
    <property type="evidence" value="ECO:0007669"/>
    <property type="project" value="UniProtKB-UniRule"/>
</dbReference>
<keyword evidence="20" id="KW-1185">Reference proteome</keyword>
<dbReference type="NCBIfam" id="NF002035">
    <property type="entry name" value="PRK00865.1-3"/>
    <property type="match status" value="1"/>
</dbReference>
<dbReference type="GO" id="GO:0036222">
    <property type="term" value="F:XTP diphosphatase activity"/>
    <property type="evidence" value="ECO:0007669"/>
    <property type="project" value="UniProtKB-UniRule"/>
</dbReference>
<keyword evidence="12 15" id="KW-0961">Cell wall biogenesis/degradation</keyword>
<dbReference type="InterPro" id="IPR029001">
    <property type="entry name" value="ITPase-like_fam"/>
</dbReference>
<dbReference type="HAMAP" id="MF_01405">
    <property type="entry name" value="Non_canon_purine_NTPase"/>
    <property type="match status" value="1"/>
</dbReference>
<dbReference type="NCBIfam" id="TIGR00067">
    <property type="entry name" value="glut_race"/>
    <property type="match status" value="1"/>
</dbReference>
<evidence type="ECO:0000313" key="20">
    <source>
        <dbReference type="Proteomes" id="UP000051922"/>
    </source>
</evidence>
<evidence type="ECO:0000256" key="8">
    <source>
        <dbReference type="ARBA" id="ARBA00022960"/>
    </source>
</evidence>
<comment type="function">
    <text evidence="15">Provides the (R)-glutamate required for cell wall biosynthesis.</text>
</comment>
<dbReference type="InterPro" id="IPR033134">
    <property type="entry name" value="Asp/Glu_racemase_AS_2"/>
</dbReference>
<gene>
    <name evidence="15" type="primary">murI</name>
    <name evidence="19" type="ORF">FC50_GL001822</name>
</gene>
<dbReference type="SUPFAM" id="SSF52972">
    <property type="entry name" value="ITPase-like"/>
    <property type="match status" value="1"/>
</dbReference>
<feature type="binding site" evidence="15">
    <location>
        <begin position="190"/>
        <end position="191"/>
    </location>
    <ligand>
        <name>substrate</name>
    </ligand>
</feature>
<dbReference type="GO" id="GO:0009117">
    <property type="term" value="P:nucleotide metabolic process"/>
    <property type="evidence" value="ECO:0007669"/>
    <property type="project" value="UniProtKB-KW"/>
</dbReference>
<comment type="function">
    <text evidence="16">Pyrophosphatase that catalyzes the hydrolysis of nucleoside triphosphates to their monophosphate derivatives, with a high preference for the non-canonical purine nucleotides XTP (xanthosine triphosphate), dITP (deoxyinosine triphosphate) and ITP. Seems to function as a house-cleaning enzyme that removes non-canonical purine nucleotides from the nucleotide pool, thus preventing their incorporation into DNA/RNA and avoiding chromosomal lesions.</text>
</comment>
<dbReference type="FunFam" id="3.40.50.1860:FF:000002">
    <property type="entry name" value="Glutamate racemase"/>
    <property type="match status" value="1"/>
</dbReference>
<dbReference type="InterPro" id="IPR018187">
    <property type="entry name" value="Asp/Glu_racemase_AS_1"/>
</dbReference>
<feature type="binding site" evidence="15">
    <location>
        <begin position="47"/>
        <end position="48"/>
    </location>
    <ligand>
        <name>substrate</name>
    </ligand>
</feature>
<comment type="pathway">
    <text evidence="15">Cell wall biogenesis; peptidoglycan biosynthesis.</text>
</comment>
<dbReference type="GO" id="GO:0008360">
    <property type="term" value="P:regulation of cell shape"/>
    <property type="evidence" value="ECO:0007669"/>
    <property type="project" value="UniProtKB-KW"/>
</dbReference>
<evidence type="ECO:0000256" key="12">
    <source>
        <dbReference type="ARBA" id="ARBA00023316"/>
    </source>
</evidence>
<comment type="catalytic activity">
    <reaction evidence="1 15">
        <text>L-glutamate = D-glutamate</text>
        <dbReference type="Rhea" id="RHEA:12813"/>
        <dbReference type="ChEBI" id="CHEBI:29985"/>
        <dbReference type="ChEBI" id="CHEBI:29986"/>
        <dbReference type="EC" id="5.1.1.3"/>
    </reaction>
</comment>
<dbReference type="InterPro" id="IPR001920">
    <property type="entry name" value="Asp/Glu_race"/>
</dbReference>
<dbReference type="GO" id="GO:0017111">
    <property type="term" value="F:ribonucleoside triphosphate phosphatase activity"/>
    <property type="evidence" value="ECO:0007669"/>
    <property type="project" value="InterPro"/>
</dbReference>
<comment type="catalytic activity">
    <reaction evidence="14 16">
        <text>XTP + H2O = XMP + diphosphate + H(+)</text>
        <dbReference type="Rhea" id="RHEA:28610"/>
        <dbReference type="ChEBI" id="CHEBI:15377"/>
        <dbReference type="ChEBI" id="CHEBI:15378"/>
        <dbReference type="ChEBI" id="CHEBI:33019"/>
        <dbReference type="ChEBI" id="CHEBI:57464"/>
        <dbReference type="ChEBI" id="CHEBI:61314"/>
        <dbReference type="EC" id="3.6.1.66"/>
    </reaction>
</comment>
<keyword evidence="6 16" id="KW-0378">Hydrolase</keyword>
<dbReference type="UniPathway" id="UPA00219"/>
<feature type="binding site" evidence="16">
    <location>
        <position position="365"/>
    </location>
    <ligand>
        <name>Mg(2+)</name>
        <dbReference type="ChEBI" id="CHEBI:18420"/>
    </ligand>
</feature>
<evidence type="ECO:0000256" key="2">
    <source>
        <dbReference type="ARBA" id="ARBA00008023"/>
    </source>
</evidence>
<comment type="similarity">
    <text evidence="15">Belongs to the aspartate/glutamate racemases family.</text>
</comment>
<dbReference type="GO" id="GO:0000166">
    <property type="term" value="F:nucleotide binding"/>
    <property type="evidence" value="ECO:0007669"/>
    <property type="project" value="UniProtKB-KW"/>
</dbReference>
<dbReference type="GO" id="GO:0042802">
    <property type="term" value="F:identical protein binding"/>
    <property type="evidence" value="ECO:0007669"/>
    <property type="project" value="UniProtKB-ARBA"/>
</dbReference>
<protein>
    <recommendedName>
        <fullName evidence="15 16">Multifunctional fusion protein</fullName>
    </recommendedName>
    <domain>
        <recommendedName>
            <fullName evidence="16">dITP/XTP pyrophosphatase</fullName>
            <ecNumber evidence="16">3.6.1.66</ecNumber>
        </recommendedName>
        <alternativeName>
            <fullName evidence="16">Non-canonical purine NTP pyrophosphatase</fullName>
        </alternativeName>
        <alternativeName>
            <fullName evidence="16">Non-standard purine NTP pyrophosphatase</fullName>
        </alternativeName>
        <alternativeName>
            <fullName evidence="16">Nucleoside-triphosphate diphosphatase</fullName>
        </alternativeName>
        <alternativeName>
            <fullName evidence="16">Nucleoside-triphosphate pyrophosphatase</fullName>
            <shortName evidence="16">NTPase</shortName>
        </alternativeName>
    </domain>
    <domain>
        <recommendedName>
            <fullName evidence="15">Glutamate racemase</fullName>
            <ecNumber evidence="15">5.1.1.3</ecNumber>
        </recommendedName>
    </domain>
</protein>
<keyword evidence="11 15" id="KW-0413">Isomerase</keyword>
<dbReference type="InterPro" id="IPR015942">
    <property type="entry name" value="Asp/Glu/hydantoin_racemase"/>
</dbReference>
<evidence type="ECO:0000256" key="18">
    <source>
        <dbReference type="SAM" id="MobiDB-lite"/>
    </source>
</evidence>
<feature type="region of interest" description="Disordered" evidence="18">
    <location>
        <begin position="492"/>
        <end position="520"/>
    </location>
</feature>
<dbReference type="GO" id="GO:0071555">
    <property type="term" value="P:cell wall organization"/>
    <property type="evidence" value="ECO:0007669"/>
    <property type="project" value="UniProtKB-KW"/>
</dbReference>
<sequence>MAKMMDATAPIGFIDSGVGGLTVVREALRQLPHENVMFLGDQARLPYGPRPAAQVRSFTWQMVNYLRAQHIKALVIACNTATAAAWRDVQAQLDIPVIGVIVPGARAAVKVTTAGRIGVVATEGTVASGAYDAAIHQQNSALTVHSMAAPKFVSLVESNEYKSDLARRVVADTLAPLAAEHPDTVIMGCTHYPLLRPFIQAALGDDVTLIDPGRETVVELATVLDYLGLANRGDHDGDRSFYTTASPTMFADIASDWLGLDDLHAQHVNIEGQPDHFVPDAELNGAVDKTPESGQSKTLVVASKNPGKVREFVDFFAPRGITVRSLADFDDLHTVNETGTTFLENARLKAHGYSEALGLPVIADDSGLMVDALDGAPGVLSARYAGDHNDAANNAKMLANLAGVPTERRTAHFHTTLVWVDPERPHDDVEVDGEVNGRITVIPAGDNGFGYDPFFYIPEQGQTMAEMSPAEKNRFSHRGNALRELAKLMDAQPERFGMPDAKERTNNGSDPRMNEDLEEE</sequence>
<dbReference type="PANTHER" id="PTHR21198:SF2">
    <property type="entry name" value="GLUTAMATE RACEMASE"/>
    <property type="match status" value="1"/>
</dbReference>
<comment type="catalytic activity">
    <reaction evidence="13 16">
        <text>dITP + H2O = dIMP + diphosphate + H(+)</text>
        <dbReference type="Rhea" id="RHEA:28342"/>
        <dbReference type="ChEBI" id="CHEBI:15377"/>
        <dbReference type="ChEBI" id="CHEBI:15378"/>
        <dbReference type="ChEBI" id="CHEBI:33019"/>
        <dbReference type="ChEBI" id="CHEBI:61194"/>
        <dbReference type="ChEBI" id="CHEBI:61382"/>
        <dbReference type="EC" id="3.6.1.66"/>
    </reaction>
</comment>
<evidence type="ECO:0000256" key="3">
    <source>
        <dbReference type="ARBA" id="ARBA00011738"/>
    </source>
</evidence>
<feature type="active site" description="Proton acceptor" evidence="16">
    <location>
        <position position="365"/>
    </location>
</feature>
<accession>A0A0R1TUY2</accession>
<keyword evidence="5 16" id="KW-0547">Nucleotide-binding</keyword>
<dbReference type="EC" id="3.6.1.66" evidence="16"/>
<organism evidence="19 20">
    <name type="scientific">Lacticaseibacillus pantheris DSM 15945 = JCM 12539 = NBRC 106106</name>
    <dbReference type="NCBI Taxonomy" id="1423783"/>
    <lineage>
        <taxon>Bacteria</taxon>
        <taxon>Bacillati</taxon>
        <taxon>Bacillota</taxon>
        <taxon>Bacilli</taxon>
        <taxon>Lactobacillales</taxon>
        <taxon>Lactobacillaceae</taxon>
        <taxon>Lacticaseibacillus</taxon>
    </lineage>
</organism>
<evidence type="ECO:0000256" key="16">
    <source>
        <dbReference type="HAMAP-Rule" id="MF_01405"/>
    </source>
</evidence>
<evidence type="ECO:0000256" key="14">
    <source>
        <dbReference type="ARBA" id="ARBA00052017"/>
    </source>
</evidence>
<evidence type="ECO:0000256" key="13">
    <source>
        <dbReference type="ARBA" id="ARBA00051875"/>
    </source>
</evidence>
<dbReference type="FunFam" id="3.90.950.10:FF:000001">
    <property type="entry name" value="dITP/XTP pyrophosphatase"/>
    <property type="match status" value="1"/>
</dbReference>
<evidence type="ECO:0000256" key="4">
    <source>
        <dbReference type="ARBA" id="ARBA00022723"/>
    </source>
</evidence>
<feature type="active site" description="Proton donor/acceptor" evidence="15">
    <location>
        <position position="189"/>
    </location>
</feature>
<feature type="binding site" evidence="16">
    <location>
        <begin position="449"/>
        <end position="452"/>
    </location>
    <ligand>
        <name>substrate</name>
    </ligand>
</feature>
<dbReference type="CDD" id="cd00515">
    <property type="entry name" value="HAM1"/>
    <property type="match status" value="1"/>
</dbReference>
<keyword evidence="7 16" id="KW-0460">Magnesium</keyword>
<feature type="active site" description="Proton donor/acceptor" evidence="15">
    <location>
        <position position="78"/>
    </location>
</feature>
<feature type="binding site" evidence="16">
    <location>
        <begin position="477"/>
        <end position="478"/>
    </location>
    <ligand>
        <name>substrate</name>
    </ligand>
</feature>
<feature type="binding site" evidence="16">
    <location>
        <position position="472"/>
    </location>
    <ligand>
        <name>substrate</name>
    </ligand>
</feature>
<feature type="binding site" evidence="16">
    <location>
        <position position="366"/>
    </location>
    <ligand>
        <name>substrate</name>
    </ligand>
</feature>
<dbReference type="Gene3D" id="3.90.950.10">
    <property type="match status" value="1"/>
</dbReference>
<comment type="caution">
    <text evidence="16">Lacks conserved residue(s) required for the propagation of feature annotation.</text>
</comment>
<dbReference type="PROSITE" id="PS00924">
    <property type="entry name" value="ASP_GLU_RACEMASE_2"/>
    <property type="match status" value="1"/>
</dbReference>
<dbReference type="Proteomes" id="UP000051922">
    <property type="component" value="Unassembled WGS sequence"/>
</dbReference>
<dbReference type="PATRIC" id="fig|1423783.4.peg.1867"/>
<reference evidence="19 20" key="1">
    <citation type="journal article" date="2015" name="Genome Announc.">
        <title>Expanding the biotechnology potential of lactobacilli through comparative genomics of 213 strains and associated genera.</title>
        <authorList>
            <person name="Sun Z."/>
            <person name="Harris H.M."/>
            <person name="McCann A."/>
            <person name="Guo C."/>
            <person name="Argimon S."/>
            <person name="Zhang W."/>
            <person name="Yang X."/>
            <person name="Jeffery I.B."/>
            <person name="Cooney J.C."/>
            <person name="Kagawa T.F."/>
            <person name="Liu W."/>
            <person name="Song Y."/>
            <person name="Salvetti E."/>
            <person name="Wrobel A."/>
            <person name="Rasinkangas P."/>
            <person name="Parkhill J."/>
            <person name="Rea M.C."/>
            <person name="O'Sullivan O."/>
            <person name="Ritari J."/>
            <person name="Douillard F.P."/>
            <person name="Paul Ross R."/>
            <person name="Yang R."/>
            <person name="Briner A.E."/>
            <person name="Felis G.E."/>
            <person name="de Vos W.M."/>
            <person name="Barrangou R."/>
            <person name="Klaenhammer T.R."/>
            <person name="Caufield P.W."/>
            <person name="Cui Y."/>
            <person name="Zhang H."/>
            <person name="O'Toole P.W."/>
        </authorList>
    </citation>
    <scope>NUCLEOTIDE SEQUENCE [LARGE SCALE GENOMIC DNA]</scope>
    <source>
        <strain evidence="19 20">DSM 15945</strain>
    </source>
</reference>
<dbReference type="PANTHER" id="PTHR21198">
    <property type="entry name" value="GLUTAMATE RACEMASE"/>
    <property type="match status" value="1"/>
</dbReference>
<evidence type="ECO:0000256" key="10">
    <source>
        <dbReference type="ARBA" id="ARBA00023080"/>
    </source>
</evidence>
<comment type="similarity">
    <text evidence="2 16 17">Belongs to the HAM1 NTPase family.</text>
</comment>
<dbReference type="SUPFAM" id="SSF53681">
    <property type="entry name" value="Aspartate/glutamate racemase"/>
    <property type="match status" value="2"/>
</dbReference>
<proteinExistence type="inferred from homology"/>
<name>A0A0R1TUY2_9LACO</name>
<comment type="caution">
    <text evidence="19">The sequence shown here is derived from an EMBL/GenBank/DDBJ whole genome shotgun (WGS) entry which is preliminary data.</text>
</comment>
<comment type="catalytic activity">
    <reaction evidence="16">
        <text>ITP + H2O = IMP + diphosphate + H(+)</text>
        <dbReference type="Rhea" id="RHEA:29399"/>
        <dbReference type="ChEBI" id="CHEBI:15377"/>
        <dbReference type="ChEBI" id="CHEBI:15378"/>
        <dbReference type="ChEBI" id="CHEBI:33019"/>
        <dbReference type="ChEBI" id="CHEBI:58053"/>
        <dbReference type="ChEBI" id="CHEBI:61402"/>
        <dbReference type="EC" id="3.6.1.66"/>
    </reaction>
</comment>
<evidence type="ECO:0000256" key="15">
    <source>
        <dbReference type="HAMAP-Rule" id="MF_00258"/>
    </source>
</evidence>
<dbReference type="Pfam" id="PF01177">
    <property type="entry name" value="Asp_Glu_race"/>
    <property type="match status" value="1"/>
</dbReference>
<keyword evidence="9 15" id="KW-0573">Peptidoglycan synthesis</keyword>
<evidence type="ECO:0000313" key="19">
    <source>
        <dbReference type="EMBL" id="KRL85031.1"/>
    </source>
</evidence>